<organism evidence="1 2">
    <name type="scientific">Scutellospora calospora</name>
    <dbReference type="NCBI Taxonomy" id="85575"/>
    <lineage>
        <taxon>Eukaryota</taxon>
        <taxon>Fungi</taxon>
        <taxon>Fungi incertae sedis</taxon>
        <taxon>Mucoromycota</taxon>
        <taxon>Glomeromycotina</taxon>
        <taxon>Glomeromycetes</taxon>
        <taxon>Diversisporales</taxon>
        <taxon>Gigasporaceae</taxon>
        <taxon>Scutellospora</taxon>
    </lineage>
</organism>
<comment type="caution">
    <text evidence="1">The sequence shown here is derived from an EMBL/GenBank/DDBJ whole genome shotgun (WGS) entry which is preliminary data.</text>
</comment>
<feature type="non-terminal residue" evidence="1">
    <location>
        <position position="190"/>
    </location>
</feature>
<sequence>MYDKCVFYSNDGKRGIWMPDRNMLLRKKGNKKSIMVNKFLLEECGQLKLSEEEIRIHLNVSTKQVRDKAIPIFEAKFPNAIAVFAFNNSTNYTVYAEDALIAKTQHMIFNKDYVFTDDDDYDKTMRGKPKGIKVVLKERGLWKDGLLLEYKVYKGKEFLGNSRINCCTRKIIASQPDFITQKSTVVELIE</sequence>
<dbReference type="EMBL" id="CAJVPM010019667">
    <property type="protein sequence ID" value="CAG8630957.1"/>
    <property type="molecule type" value="Genomic_DNA"/>
</dbReference>
<keyword evidence="2" id="KW-1185">Reference proteome</keyword>
<proteinExistence type="predicted"/>
<evidence type="ECO:0000313" key="2">
    <source>
        <dbReference type="Proteomes" id="UP000789860"/>
    </source>
</evidence>
<evidence type="ECO:0000313" key="1">
    <source>
        <dbReference type="EMBL" id="CAG8630957.1"/>
    </source>
</evidence>
<dbReference type="Proteomes" id="UP000789860">
    <property type="component" value="Unassembled WGS sequence"/>
</dbReference>
<gene>
    <name evidence="1" type="ORF">SCALOS_LOCUS7970</name>
</gene>
<reference evidence="1" key="1">
    <citation type="submission" date="2021-06" db="EMBL/GenBank/DDBJ databases">
        <authorList>
            <person name="Kallberg Y."/>
            <person name="Tangrot J."/>
            <person name="Rosling A."/>
        </authorList>
    </citation>
    <scope>NUCLEOTIDE SEQUENCE</scope>
    <source>
        <strain evidence="1">AU212A</strain>
    </source>
</reference>
<protein>
    <submittedName>
        <fullName evidence="1">1870_t:CDS:1</fullName>
    </submittedName>
</protein>
<name>A0ACA9N2S6_9GLOM</name>
<accession>A0ACA9N2S6</accession>